<name>A0A173V321_9FIRM</name>
<evidence type="ECO:0000313" key="3">
    <source>
        <dbReference type="Proteomes" id="UP000095453"/>
    </source>
</evidence>
<dbReference type="AlphaFoldDB" id="A0A173V321"/>
<keyword evidence="1" id="KW-0812">Transmembrane</keyword>
<keyword evidence="1" id="KW-0472">Membrane</keyword>
<evidence type="ECO:0000256" key="1">
    <source>
        <dbReference type="SAM" id="Phobius"/>
    </source>
</evidence>
<feature type="transmembrane region" description="Helical" evidence="1">
    <location>
        <begin position="77"/>
        <end position="96"/>
    </location>
</feature>
<feature type="transmembrane region" description="Helical" evidence="1">
    <location>
        <begin position="175"/>
        <end position="196"/>
    </location>
</feature>
<gene>
    <name evidence="2" type="ORF">ERS852444_02450</name>
</gene>
<evidence type="ECO:0000313" key="2">
    <source>
        <dbReference type="EMBL" id="CUN21070.1"/>
    </source>
</evidence>
<dbReference type="EMBL" id="CYXX01000020">
    <property type="protein sequence ID" value="CUN21070.1"/>
    <property type="molecule type" value="Genomic_DNA"/>
</dbReference>
<dbReference type="Proteomes" id="UP000095453">
    <property type="component" value="Unassembled WGS sequence"/>
</dbReference>
<reference evidence="2 3" key="1">
    <citation type="submission" date="2015-09" db="EMBL/GenBank/DDBJ databases">
        <authorList>
            <consortium name="Pathogen Informatics"/>
        </authorList>
    </citation>
    <scope>NUCLEOTIDE SEQUENCE [LARGE SCALE GENOMIC DNA]</scope>
    <source>
        <strain evidence="2 3">2789STDY5608887</strain>
    </source>
</reference>
<organism evidence="2 3">
    <name type="scientific">Roseburia inulinivorans</name>
    <dbReference type="NCBI Taxonomy" id="360807"/>
    <lineage>
        <taxon>Bacteria</taxon>
        <taxon>Bacillati</taxon>
        <taxon>Bacillota</taxon>
        <taxon>Clostridia</taxon>
        <taxon>Lachnospirales</taxon>
        <taxon>Lachnospiraceae</taxon>
        <taxon>Roseburia</taxon>
    </lineage>
</organism>
<dbReference type="RefSeq" id="WP_055170304.1">
    <property type="nucleotide sequence ID" value="NZ_CYXX01000020.1"/>
</dbReference>
<feature type="transmembrane region" description="Helical" evidence="1">
    <location>
        <begin position="33"/>
        <end position="57"/>
    </location>
</feature>
<sequence length="197" mass="21653">MGWHDAAFQSKNYDTETYKKVQNNSYKIARRSIILLQVGVGFLIPFALTIVMGIIYVTATFQILDPTEYLSEGLFTMGITFVLCFVPLFWGAIAYARLQIVCQHLGFWLKGAKELSDRGGSVNLGRSVAHAVGAETAEAAYAAETAGLALESVNICNQYLRDNGQKPIRVNIFKITVFIASVVIIAVYVAAIVSAYR</sequence>
<proteinExistence type="predicted"/>
<protein>
    <submittedName>
        <fullName evidence="2">Uncharacterized protein</fullName>
    </submittedName>
</protein>
<keyword evidence="1" id="KW-1133">Transmembrane helix</keyword>
<accession>A0A173V321</accession>